<accession>A0ABT7Z152</accession>
<reference evidence="2" key="1">
    <citation type="submission" date="2023-06" db="EMBL/GenBank/DDBJ databases">
        <title>WGS-Sequencing of Streptomyces ficellus isolate 21 collected from sand in Gara Djebilet Iron Mine in Algeria.</title>
        <authorList>
            <person name="Zegers G.P."/>
            <person name="Gomez A."/>
            <person name="Gueddou A."/>
            <person name="Zahara A.F."/>
            <person name="Worth M."/>
            <person name="Sevigny J.L."/>
            <person name="Tisa L."/>
        </authorList>
    </citation>
    <scope>NUCLEOTIDE SEQUENCE</scope>
    <source>
        <strain evidence="2">AS11</strain>
    </source>
</reference>
<dbReference type="CDD" id="cd07043">
    <property type="entry name" value="STAS_anti-anti-sigma_factors"/>
    <property type="match status" value="1"/>
</dbReference>
<dbReference type="Gene3D" id="3.30.750.24">
    <property type="entry name" value="STAS domain"/>
    <property type="match status" value="1"/>
</dbReference>
<comment type="caution">
    <text evidence="2">The sequence shown here is derived from an EMBL/GenBank/DDBJ whole genome shotgun (WGS) entry which is preliminary data.</text>
</comment>
<dbReference type="RefSeq" id="WP_290110080.1">
    <property type="nucleotide sequence ID" value="NZ_JAUEPL010000004.1"/>
</dbReference>
<protein>
    <submittedName>
        <fullName evidence="2">STAS domain-containing protein</fullName>
    </submittedName>
</protein>
<dbReference type="EMBL" id="JAUEPL010000004">
    <property type="protein sequence ID" value="MDN3293220.1"/>
    <property type="molecule type" value="Genomic_DNA"/>
</dbReference>
<name>A0ABT7Z152_9ACTN</name>
<proteinExistence type="predicted"/>
<dbReference type="SUPFAM" id="SSF52091">
    <property type="entry name" value="SpoIIaa-like"/>
    <property type="match status" value="1"/>
</dbReference>
<sequence>MAELPGEDGSRSGRPRCPLVAEEDESGDVGLVHVRGQVYLDTLMEWERILGGLRGREGDIHMDLSGLTFVDVAGASSLARTAQSLPGGRRILIESPPASLSRVLEMFWPELVSIEVAK</sequence>
<evidence type="ECO:0000259" key="1">
    <source>
        <dbReference type="PROSITE" id="PS50801"/>
    </source>
</evidence>
<gene>
    <name evidence="2" type="ORF">QWM81_03975</name>
</gene>
<keyword evidence="3" id="KW-1185">Reference proteome</keyword>
<dbReference type="Pfam" id="PF13466">
    <property type="entry name" value="STAS_2"/>
    <property type="match status" value="1"/>
</dbReference>
<dbReference type="InterPro" id="IPR058548">
    <property type="entry name" value="MlaB-like_STAS"/>
</dbReference>
<dbReference type="PROSITE" id="PS50801">
    <property type="entry name" value="STAS"/>
    <property type="match status" value="1"/>
</dbReference>
<feature type="domain" description="STAS" evidence="1">
    <location>
        <begin position="19"/>
        <end position="105"/>
    </location>
</feature>
<dbReference type="InterPro" id="IPR036513">
    <property type="entry name" value="STAS_dom_sf"/>
</dbReference>
<evidence type="ECO:0000313" key="2">
    <source>
        <dbReference type="EMBL" id="MDN3293220.1"/>
    </source>
</evidence>
<dbReference type="Proteomes" id="UP001174050">
    <property type="component" value="Unassembled WGS sequence"/>
</dbReference>
<organism evidence="2 3">
    <name type="scientific">Streptomyces ficellus</name>
    <dbReference type="NCBI Taxonomy" id="1977088"/>
    <lineage>
        <taxon>Bacteria</taxon>
        <taxon>Bacillati</taxon>
        <taxon>Actinomycetota</taxon>
        <taxon>Actinomycetes</taxon>
        <taxon>Kitasatosporales</taxon>
        <taxon>Streptomycetaceae</taxon>
        <taxon>Streptomyces</taxon>
    </lineage>
</organism>
<dbReference type="InterPro" id="IPR002645">
    <property type="entry name" value="STAS_dom"/>
</dbReference>
<evidence type="ECO:0000313" key="3">
    <source>
        <dbReference type="Proteomes" id="UP001174050"/>
    </source>
</evidence>